<dbReference type="PANTHER" id="PTHR30231">
    <property type="entry name" value="DNA POLYMERASE III SUBUNIT EPSILON"/>
    <property type="match status" value="1"/>
</dbReference>
<dbReference type="InterPro" id="IPR036397">
    <property type="entry name" value="RNaseH_sf"/>
</dbReference>
<keyword evidence="3" id="KW-0269">Exonuclease</keyword>
<feature type="domain" description="Exonuclease" evidence="4">
    <location>
        <begin position="12"/>
        <end position="179"/>
    </location>
</feature>
<comment type="caution">
    <text evidence="5">The sequence shown here is derived from an EMBL/GenBank/DDBJ whole genome shotgun (WGS) entry which is preliminary data.</text>
</comment>
<sequence length="272" mass="30729">MMHSGALLGEVEVATVDVETTGLAPEKGAEMVEIAVVKMKAGEIEDMWSSLIRIEGKMNSDAEEVHGISEEELRYAPRLEDVMSIFAHKVKGCIILAHNAPFDMGFINIALFKTIRRQLKSPVIDLLGISRYLQPYFVSHRLVDIAGVLNLPAENLHRATGDSLLTAKALTTYSDMYNLWNLPIYRLSQMSRTQPFIRGLDENIVEALNRRLVIRIAYEGKEGVIERDIMPISVKNRFFLEGFCFLRGRIRSFKLNCIKSLKPIEGIYNGEI</sequence>
<evidence type="ECO:0000256" key="3">
    <source>
        <dbReference type="ARBA" id="ARBA00022839"/>
    </source>
</evidence>
<dbReference type="Proteomes" id="UP000192611">
    <property type="component" value="Unassembled WGS sequence"/>
</dbReference>
<reference evidence="6" key="1">
    <citation type="submission" date="2017-03" db="EMBL/GenBank/DDBJ databases">
        <title>Novel pathways for hydrocarbon cycling and metabolic interdependencies in hydrothermal sediment communities.</title>
        <authorList>
            <person name="Dombrowski N."/>
            <person name="Seitz K."/>
            <person name="Teske A."/>
            <person name="Baker B."/>
        </authorList>
    </citation>
    <scope>NUCLEOTIDE SEQUENCE [LARGE SCALE GENOMIC DNA]</scope>
</reference>
<dbReference type="GO" id="GO:0003887">
    <property type="term" value="F:DNA-directed DNA polymerase activity"/>
    <property type="evidence" value="ECO:0007669"/>
    <property type="project" value="InterPro"/>
</dbReference>
<dbReference type="AlphaFoldDB" id="A0A1W9S0G6"/>
<dbReference type="Gene3D" id="3.30.420.10">
    <property type="entry name" value="Ribonuclease H-like superfamily/Ribonuclease H"/>
    <property type="match status" value="1"/>
</dbReference>
<dbReference type="PANTHER" id="PTHR30231:SF4">
    <property type="entry name" value="PROTEIN NEN2"/>
    <property type="match status" value="1"/>
</dbReference>
<keyword evidence="1" id="KW-0540">Nuclease</keyword>
<evidence type="ECO:0000259" key="4">
    <source>
        <dbReference type="SMART" id="SM00479"/>
    </source>
</evidence>
<accession>A0A1W9S0G6</accession>
<dbReference type="PROSITE" id="PS52050">
    <property type="entry name" value="WYL"/>
    <property type="match status" value="1"/>
</dbReference>
<dbReference type="Pfam" id="PF13280">
    <property type="entry name" value="WYL"/>
    <property type="match status" value="1"/>
</dbReference>
<name>A0A1W9S0G6_9BACT</name>
<dbReference type="InterPro" id="IPR006054">
    <property type="entry name" value="DnaQ"/>
</dbReference>
<dbReference type="SUPFAM" id="SSF53098">
    <property type="entry name" value="Ribonuclease H-like"/>
    <property type="match status" value="1"/>
</dbReference>
<evidence type="ECO:0000256" key="2">
    <source>
        <dbReference type="ARBA" id="ARBA00022801"/>
    </source>
</evidence>
<evidence type="ECO:0000313" key="6">
    <source>
        <dbReference type="Proteomes" id="UP000192611"/>
    </source>
</evidence>
<dbReference type="NCBIfam" id="TIGR00573">
    <property type="entry name" value="dnaq"/>
    <property type="match status" value="1"/>
</dbReference>
<dbReference type="Pfam" id="PF00929">
    <property type="entry name" value="RNase_T"/>
    <property type="match status" value="1"/>
</dbReference>
<dbReference type="InterPro" id="IPR012337">
    <property type="entry name" value="RNaseH-like_sf"/>
</dbReference>
<evidence type="ECO:0000256" key="1">
    <source>
        <dbReference type="ARBA" id="ARBA00022722"/>
    </source>
</evidence>
<dbReference type="GO" id="GO:0006260">
    <property type="term" value="P:DNA replication"/>
    <property type="evidence" value="ECO:0007669"/>
    <property type="project" value="InterPro"/>
</dbReference>
<dbReference type="FunFam" id="3.30.420.10:FF:000045">
    <property type="entry name" value="3'-5' exonuclease DinG"/>
    <property type="match status" value="1"/>
</dbReference>
<dbReference type="GO" id="GO:0008408">
    <property type="term" value="F:3'-5' exonuclease activity"/>
    <property type="evidence" value="ECO:0007669"/>
    <property type="project" value="TreeGrafter"/>
</dbReference>
<gene>
    <name evidence="5" type="ORF">B6D57_03675</name>
</gene>
<dbReference type="CDD" id="cd06127">
    <property type="entry name" value="DEDDh"/>
    <property type="match status" value="1"/>
</dbReference>
<dbReference type="InterPro" id="IPR026881">
    <property type="entry name" value="WYL_dom"/>
</dbReference>
<organism evidence="5 6">
    <name type="scientific">Candidatus Coatesbacteria bacterium 4484_99</name>
    <dbReference type="NCBI Taxonomy" id="1970774"/>
    <lineage>
        <taxon>Bacteria</taxon>
        <taxon>Candidatus Coatesiibacteriota</taxon>
    </lineage>
</organism>
<protein>
    <recommendedName>
        <fullName evidence="4">Exonuclease domain-containing protein</fullName>
    </recommendedName>
</protein>
<dbReference type="GO" id="GO:0003677">
    <property type="term" value="F:DNA binding"/>
    <property type="evidence" value="ECO:0007669"/>
    <property type="project" value="InterPro"/>
</dbReference>
<proteinExistence type="predicted"/>
<keyword evidence="2" id="KW-0378">Hydrolase</keyword>
<dbReference type="SMART" id="SM00479">
    <property type="entry name" value="EXOIII"/>
    <property type="match status" value="1"/>
</dbReference>
<dbReference type="InterPro" id="IPR013520">
    <property type="entry name" value="Ribonucl_H"/>
</dbReference>
<evidence type="ECO:0000313" key="5">
    <source>
        <dbReference type="EMBL" id="OQX90341.1"/>
    </source>
</evidence>
<dbReference type="GO" id="GO:0005829">
    <property type="term" value="C:cytosol"/>
    <property type="evidence" value="ECO:0007669"/>
    <property type="project" value="TreeGrafter"/>
</dbReference>
<dbReference type="EMBL" id="NATQ01000067">
    <property type="protein sequence ID" value="OQX90341.1"/>
    <property type="molecule type" value="Genomic_DNA"/>
</dbReference>